<dbReference type="EMBL" id="AP024420">
    <property type="protein sequence ID" value="BCR89775.1"/>
    <property type="molecule type" value="Genomic_DNA"/>
</dbReference>
<keyword evidence="2" id="KW-1185">Reference proteome</keyword>
<reference evidence="1" key="1">
    <citation type="submission" date="2021-01" db="EMBL/GenBank/DDBJ databases">
        <authorList>
            <consortium name="Aspergillus chevalieri M1 genome sequencing consortium"/>
            <person name="Kazuki M."/>
            <person name="Futagami T."/>
        </authorList>
    </citation>
    <scope>NUCLEOTIDE SEQUENCE</scope>
    <source>
        <strain evidence="1">M1</strain>
    </source>
</reference>
<accession>A0A7R7VS21</accession>
<gene>
    <name evidence="1" type="ORF">ACHE_50973A</name>
</gene>
<dbReference type="Proteomes" id="UP000637239">
    <property type="component" value="Chromosome 5"/>
</dbReference>
<dbReference type="RefSeq" id="XP_043138297.1">
    <property type="nucleotide sequence ID" value="XM_043280749.1"/>
</dbReference>
<dbReference type="KEGG" id="ache:ACHE_50973A"/>
<evidence type="ECO:0000313" key="1">
    <source>
        <dbReference type="EMBL" id="BCR89775.1"/>
    </source>
</evidence>
<reference evidence="1" key="2">
    <citation type="submission" date="2021-02" db="EMBL/GenBank/DDBJ databases">
        <title>Aspergillus chevalieri M1 genome sequence.</title>
        <authorList>
            <person name="Kadooka C."/>
            <person name="Mori K."/>
            <person name="Futagami T."/>
        </authorList>
    </citation>
    <scope>NUCLEOTIDE SEQUENCE</scope>
    <source>
        <strain evidence="1">M1</strain>
    </source>
</reference>
<name>A0A7R7VS21_ASPCH</name>
<organism evidence="1 2">
    <name type="scientific">Aspergillus chevalieri</name>
    <name type="common">Eurotium chevalieri</name>
    <dbReference type="NCBI Taxonomy" id="182096"/>
    <lineage>
        <taxon>Eukaryota</taxon>
        <taxon>Fungi</taxon>
        <taxon>Dikarya</taxon>
        <taxon>Ascomycota</taxon>
        <taxon>Pezizomycotina</taxon>
        <taxon>Eurotiomycetes</taxon>
        <taxon>Eurotiomycetidae</taxon>
        <taxon>Eurotiales</taxon>
        <taxon>Aspergillaceae</taxon>
        <taxon>Aspergillus</taxon>
        <taxon>Aspergillus subgen. Aspergillus</taxon>
    </lineage>
</organism>
<protein>
    <recommendedName>
        <fullName evidence="3">Protein kinase domain-containing protein</fullName>
    </recommendedName>
</protein>
<proteinExistence type="predicted"/>
<sequence length="163" mass="18878">MLVRESTAYRCLKAKGFSQSGVIPDSYGTMTNMQPALWLNLHMSLEDELPPDAVLVEYIPNSQHIDLSNYSNERLHTLRDIHYEIHQARVYHGDAYPRNTMISMGDSGEEDRVLWVDFDSSQTLPEVTLTERQEKWIKRDVDLMENFVGAMAKHHEEDRLNIA</sequence>
<evidence type="ECO:0008006" key="3">
    <source>
        <dbReference type="Google" id="ProtNLM"/>
    </source>
</evidence>
<evidence type="ECO:0000313" key="2">
    <source>
        <dbReference type="Proteomes" id="UP000637239"/>
    </source>
</evidence>
<dbReference type="AlphaFoldDB" id="A0A7R7VS21"/>
<dbReference type="GeneID" id="66984133"/>
<dbReference type="Pfam" id="PF06293">
    <property type="entry name" value="Kdo"/>
    <property type="match status" value="1"/>
</dbReference>